<keyword evidence="9" id="KW-1133">Transmembrane helix</keyword>
<keyword evidence="9" id="KW-0472">Membrane</keyword>
<keyword evidence="4" id="KW-0808">Transferase</keyword>
<dbReference type="Pfam" id="PF07730">
    <property type="entry name" value="HisKA_3"/>
    <property type="match status" value="1"/>
</dbReference>
<dbReference type="PANTHER" id="PTHR24421:SF10">
    <property type="entry name" value="NITRATE_NITRITE SENSOR PROTEIN NARQ"/>
    <property type="match status" value="1"/>
</dbReference>
<feature type="transmembrane region" description="Helical" evidence="9">
    <location>
        <begin position="148"/>
        <end position="165"/>
    </location>
</feature>
<keyword evidence="5" id="KW-0547">Nucleotide-binding</keyword>
<keyword evidence="3" id="KW-0597">Phosphoprotein</keyword>
<evidence type="ECO:0000256" key="1">
    <source>
        <dbReference type="ARBA" id="ARBA00000085"/>
    </source>
</evidence>
<feature type="transmembrane region" description="Helical" evidence="9">
    <location>
        <begin position="111"/>
        <end position="128"/>
    </location>
</feature>
<keyword evidence="12" id="KW-1185">Reference proteome</keyword>
<dbReference type="InterPro" id="IPR011712">
    <property type="entry name" value="Sig_transdc_His_kin_sub3_dim/P"/>
</dbReference>
<keyword evidence="9" id="KW-0812">Transmembrane</keyword>
<feature type="transmembrane region" description="Helical" evidence="9">
    <location>
        <begin position="200"/>
        <end position="217"/>
    </location>
</feature>
<dbReference type="EC" id="2.7.13.3" evidence="2"/>
<dbReference type="GO" id="GO:0016301">
    <property type="term" value="F:kinase activity"/>
    <property type="evidence" value="ECO:0007669"/>
    <property type="project" value="UniProtKB-KW"/>
</dbReference>
<evidence type="ECO:0000256" key="2">
    <source>
        <dbReference type="ARBA" id="ARBA00012438"/>
    </source>
</evidence>
<keyword evidence="8" id="KW-0902">Two-component regulatory system</keyword>
<dbReference type="SUPFAM" id="SSF55874">
    <property type="entry name" value="ATPase domain of HSP90 chaperone/DNA topoisomerase II/histidine kinase"/>
    <property type="match status" value="1"/>
</dbReference>
<dbReference type="Gene3D" id="1.20.5.1930">
    <property type="match status" value="1"/>
</dbReference>
<organism evidence="11 12">
    <name type="scientific">Promicromonospora vindobonensis</name>
    <dbReference type="NCBI Taxonomy" id="195748"/>
    <lineage>
        <taxon>Bacteria</taxon>
        <taxon>Bacillati</taxon>
        <taxon>Actinomycetota</taxon>
        <taxon>Actinomycetes</taxon>
        <taxon>Micrococcales</taxon>
        <taxon>Promicromonosporaceae</taxon>
        <taxon>Promicromonospora</taxon>
    </lineage>
</organism>
<gene>
    <name evidence="11" type="ORF">ACFS27_12330</name>
</gene>
<dbReference type="RefSeq" id="WP_377183326.1">
    <property type="nucleotide sequence ID" value="NZ_JBHUOG010000001.1"/>
</dbReference>
<feature type="domain" description="Signal transduction histidine kinase subgroup 3 dimerisation and phosphoacceptor" evidence="10">
    <location>
        <begin position="240"/>
        <end position="303"/>
    </location>
</feature>
<reference evidence="12" key="1">
    <citation type="journal article" date="2019" name="Int. J. Syst. Evol. Microbiol.">
        <title>The Global Catalogue of Microorganisms (GCM) 10K type strain sequencing project: providing services to taxonomists for standard genome sequencing and annotation.</title>
        <authorList>
            <consortium name="The Broad Institute Genomics Platform"/>
            <consortium name="The Broad Institute Genome Sequencing Center for Infectious Disease"/>
            <person name="Wu L."/>
            <person name="Ma J."/>
        </authorList>
    </citation>
    <scope>NUCLEOTIDE SEQUENCE [LARGE SCALE GENOMIC DNA]</scope>
    <source>
        <strain evidence="12">CCM 7044</strain>
    </source>
</reference>
<evidence type="ECO:0000256" key="5">
    <source>
        <dbReference type="ARBA" id="ARBA00022741"/>
    </source>
</evidence>
<evidence type="ECO:0000256" key="7">
    <source>
        <dbReference type="ARBA" id="ARBA00022840"/>
    </source>
</evidence>
<proteinExistence type="predicted"/>
<dbReference type="Proteomes" id="UP001597479">
    <property type="component" value="Unassembled WGS sequence"/>
</dbReference>
<keyword evidence="6 11" id="KW-0418">Kinase</keyword>
<evidence type="ECO:0000256" key="8">
    <source>
        <dbReference type="ARBA" id="ARBA00023012"/>
    </source>
</evidence>
<protein>
    <recommendedName>
        <fullName evidence="2">histidine kinase</fullName>
        <ecNumber evidence="2">2.7.13.3</ecNumber>
    </recommendedName>
</protein>
<comment type="catalytic activity">
    <reaction evidence="1">
        <text>ATP + protein L-histidine = ADP + protein N-phospho-L-histidine.</text>
        <dbReference type="EC" id="2.7.13.3"/>
    </reaction>
</comment>
<dbReference type="Gene3D" id="3.30.565.10">
    <property type="entry name" value="Histidine kinase-like ATPase, C-terminal domain"/>
    <property type="match status" value="1"/>
</dbReference>
<keyword evidence="7" id="KW-0067">ATP-binding</keyword>
<evidence type="ECO:0000259" key="10">
    <source>
        <dbReference type="Pfam" id="PF07730"/>
    </source>
</evidence>
<evidence type="ECO:0000256" key="4">
    <source>
        <dbReference type="ARBA" id="ARBA00022679"/>
    </source>
</evidence>
<evidence type="ECO:0000256" key="3">
    <source>
        <dbReference type="ARBA" id="ARBA00022553"/>
    </source>
</evidence>
<evidence type="ECO:0000256" key="9">
    <source>
        <dbReference type="SAM" id="Phobius"/>
    </source>
</evidence>
<feature type="transmembrane region" description="Helical" evidence="9">
    <location>
        <begin position="174"/>
        <end position="194"/>
    </location>
</feature>
<comment type="caution">
    <text evidence="11">The sequence shown here is derived from an EMBL/GenBank/DDBJ whole genome shotgun (WGS) entry which is preliminary data.</text>
</comment>
<dbReference type="InterPro" id="IPR036890">
    <property type="entry name" value="HATPase_C_sf"/>
</dbReference>
<sequence length="440" mass="45630">MILSLLGRRAAPPCPSVLAVACCGIGPAATLVLRRPTSVGSSVYAPCRTPRYGVQGVTPGPTSATVGLEVGHMGKLRLVDVGVTAALTALTLVSLPFLGGAYGVRPIDGPAYVLAVTAAVGTLARTRWPVLALGVVTVATVTYLLLDYPYGPVMVCLVVAVYSLARNRPLRPALLYAAATLALLLVHVFTHPAALGLPQGLIPAGAIVMVPFSIGVARRMWHAARSAERDAAEQQARDDERLQLAHEVHDVVGHGLAAIQMQADIALHLGTPRDASTALEAISKAANEALTELRTTLAEIRPGSAARSVPERAPTAGLANLDALAQRVRSAGVSVDLAVSGTPRPLPDAVDLAAYRVLQESLTNVVKHGAGSAARVEVVYEPDGVRLAVRNPRSPDDSFIAGFGITGMRHRVESLGGRLDAGPVDESFEVRAALPAGGVA</sequence>
<dbReference type="CDD" id="cd16917">
    <property type="entry name" value="HATPase_UhpB-NarQ-NarX-like"/>
    <property type="match status" value="1"/>
</dbReference>
<feature type="transmembrane region" description="Helical" evidence="9">
    <location>
        <begin position="81"/>
        <end position="104"/>
    </location>
</feature>
<dbReference type="InterPro" id="IPR050482">
    <property type="entry name" value="Sensor_HK_TwoCompSys"/>
</dbReference>
<dbReference type="PANTHER" id="PTHR24421">
    <property type="entry name" value="NITRATE/NITRITE SENSOR PROTEIN NARX-RELATED"/>
    <property type="match status" value="1"/>
</dbReference>
<accession>A0ABW5VRP5</accession>
<name>A0ABW5VRP5_9MICO</name>
<evidence type="ECO:0000313" key="11">
    <source>
        <dbReference type="EMBL" id="MFD2794338.1"/>
    </source>
</evidence>
<evidence type="ECO:0000313" key="12">
    <source>
        <dbReference type="Proteomes" id="UP001597479"/>
    </source>
</evidence>
<dbReference type="EMBL" id="JBHUOG010000001">
    <property type="protein sequence ID" value="MFD2794338.1"/>
    <property type="molecule type" value="Genomic_DNA"/>
</dbReference>
<evidence type="ECO:0000256" key="6">
    <source>
        <dbReference type="ARBA" id="ARBA00022777"/>
    </source>
</evidence>